<dbReference type="EMBL" id="JBHTMU010000007">
    <property type="protein sequence ID" value="MFD1341921.1"/>
    <property type="molecule type" value="Genomic_DNA"/>
</dbReference>
<dbReference type="SUPFAM" id="SSF46785">
    <property type="entry name" value="Winged helix' DNA-binding domain"/>
    <property type="match status" value="1"/>
</dbReference>
<comment type="similarity">
    <text evidence="1">Belongs to the LysR transcriptional regulatory family.</text>
</comment>
<evidence type="ECO:0000256" key="3">
    <source>
        <dbReference type="ARBA" id="ARBA00023125"/>
    </source>
</evidence>
<evidence type="ECO:0000256" key="1">
    <source>
        <dbReference type="ARBA" id="ARBA00009437"/>
    </source>
</evidence>
<feature type="domain" description="HTH lysR-type" evidence="5">
    <location>
        <begin position="8"/>
        <end position="65"/>
    </location>
</feature>
<protein>
    <submittedName>
        <fullName evidence="6">LysR family transcriptional regulator</fullName>
    </submittedName>
</protein>
<reference evidence="7" key="1">
    <citation type="journal article" date="2019" name="Int. J. Syst. Evol. Microbiol.">
        <title>The Global Catalogue of Microorganisms (GCM) 10K type strain sequencing project: providing services to taxonomists for standard genome sequencing and annotation.</title>
        <authorList>
            <consortium name="The Broad Institute Genomics Platform"/>
            <consortium name="The Broad Institute Genome Sequencing Center for Infectious Disease"/>
            <person name="Wu L."/>
            <person name="Ma J."/>
        </authorList>
    </citation>
    <scope>NUCLEOTIDE SEQUENCE [LARGE SCALE GENOMIC DNA]</scope>
    <source>
        <strain evidence="7">CCUG 62953</strain>
    </source>
</reference>
<dbReference type="PANTHER" id="PTHR30537:SF3">
    <property type="entry name" value="TRANSCRIPTIONAL REGULATORY PROTEIN"/>
    <property type="match status" value="1"/>
</dbReference>
<dbReference type="Gene3D" id="1.10.10.10">
    <property type="entry name" value="Winged helix-like DNA-binding domain superfamily/Winged helix DNA-binding domain"/>
    <property type="match status" value="1"/>
</dbReference>
<keyword evidence="4" id="KW-0804">Transcription</keyword>
<dbReference type="PRINTS" id="PR00039">
    <property type="entry name" value="HTHLYSR"/>
</dbReference>
<dbReference type="PROSITE" id="PS50931">
    <property type="entry name" value="HTH_LYSR"/>
    <property type="match status" value="1"/>
</dbReference>
<comment type="caution">
    <text evidence="6">The sequence shown here is derived from an EMBL/GenBank/DDBJ whole genome shotgun (WGS) entry which is preliminary data.</text>
</comment>
<dbReference type="Pfam" id="PF00126">
    <property type="entry name" value="HTH_1"/>
    <property type="match status" value="1"/>
</dbReference>
<gene>
    <name evidence="6" type="ORF">ACFQ4E_05765</name>
</gene>
<dbReference type="RefSeq" id="WP_386801983.1">
    <property type="nucleotide sequence ID" value="NZ_JBHTMU010000007.1"/>
</dbReference>
<organism evidence="6 7">
    <name type="scientific">Litorisediminicola beolgyonensis</name>
    <dbReference type="NCBI Taxonomy" id="1173614"/>
    <lineage>
        <taxon>Bacteria</taxon>
        <taxon>Pseudomonadati</taxon>
        <taxon>Pseudomonadota</taxon>
        <taxon>Alphaproteobacteria</taxon>
        <taxon>Rhodobacterales</taxon>
        <taxon>Paracoccaceae</taxon>
        <taxon>Litorisediminicola</taxon>
    </lineage>
</organism>
<evidence type="ECO:0000313" key="7">
    <source>
        <dbReference type="Proteomes" id="UP001597135"/>
    </source>
</evidence>
<proteinExistence type="inferred from homology"/>
<dbReference type="SUPFAM" id="SSF53850">
    <property type="entry name" value="Periplasmic binding protein-like II"/>
    <property type="match status" value="1"/>
</dbReference>
<evidence type="ECO:0000313" key="6">
    <source>
        <dbReference type="EMBL" id="MFD1341921.1"/>
    </source>
</evidence>
<dbReference type="InterPro" id="IPR036390">
    <property type="entry name" value="WH_DNA-bd_sf"/>
</dbReference>
<evidence type="ECO:0000256" key="4">
    <source>
        <dbReference type="ARBA" id="ARBA00023163"/>
    </source>
</evidence>
<keyword evidence="2" id="KW-0805">Transcription regulation</keyword>
<evidence type="ECO:0000259" key="5">
    <source>
        <dbReference type="PROSITE" id="PS50931"/>
    </source>
</evidence>
<dbReference type="InterPro" id="IPR000847">
    <property type="entry name" value="LysR_HTH_N"/>
</dbReference>
<keyword evidence="7" id="KW-1185">Reference proteome</keyword>
<dbReference type="Pfam" id="PF03466">
    <property type="entry name" value="LysR_substrate"/>
    <property type="match status" value="1"/>
</dbReference>
<dbReference type="InterPro" id="IPR036388">
    <property type="entry name" value="WH-like_DNA-bd_sf"/>
</dbReference>
<dbReference type="InterPro" id="IPR058163">
    <property type="entry name" value="LysR-type_TF_proteobact-type"/>
</dbReference>
<accession>A0ABW3ZFD0</accession>
<sequence length="310" mass="33837">MNWSAMDFDWNQVRAFLATVEEGSLSAAARALGLTQPTLGRQVSGLEARLGVTLFERVGRGLQLTEAGRELAEHVREMGEAATRLSLAASGQATAVEGRVTITASEIYSAYLLPRILRTCRERYPKIEITVLASNSLADLRRRDADIAVRNTAPTDPDLIARRLGDDLGSFYARRDWLDARPPAQSPSDFSGAVFIGLSDLDQQLSYLNQMGFGLTLRNFEVVSGNHLVHWELARAGVGIGAVPLSVGDRDPEMARILPNLEPMSFPIWLVAPMELKTSRRVRAVWDCLAEGLSSEKQRPIPLDGAGGPA</sequence>
<dbReference type="CDD" id="cd05466">
    <property type="entry name" value="PBP2_LTTR_substrate"/>
    <property type="match status" value="1"/>
</dbReference>
<dbReference type="Proteomes" id="UP001597135">
    <property type="component" value="Unassembled WGS sequence"/>
</dbReference>
<evidence type="ECO:0000256" key="2">
    <source>
        <dbReference type="ARBA" id="ARBA00023015"/>
    </source>
</evidence>
<name>A0ABW3ZFD0_9RHOB</name>
<dbReference type="Gene3D" id="3.40.190.290">
    <property type="match status" value="1"/>
</dbReference>
<dbReference type="InterPro" id="IPR005119">
    <property type="entry name" value="LysR_subst-bd"/>
</dbReference>
<keyword evidence="3" id="KW-0238">DNA-binding</keyword>
<dbReference type="PANTHER" id="PTHR30537">
    <property type="entry name" value="HTH-TYPE TRANSCRIPTIONAL REGULATOR"/>
    <property type="match status" value="1"/>
</dbReference>